<accession>A0AAD7PG25</accession>
<dbReference type="SMART" id="SM00015">
    <property type="entry name" value="IQ"/>
    <property type="match status" value="3"/>
</dbReference>
<keyword evidence="1" id="KW-0112">Calmodulin-binding</keyword>
<dbReference type="PANTHER" id="PTHR32295">
    <property type="entry name" value="IQ-DOMAIN 5-RELATED"/>
    <property type="match status" value="1"/>
</dbReference>
<comment type="caution">
    <text evidence="4">The sequence shown here is derived from an EMBL/GenBank/DDBJ whole genome shotgun (WGS) entry which is preliminary data.</text>
</comment>
<comment type="similarity">
    <text evidence="2">Belongs to the IQD family.</text>
</comment>
<keyword evidence="5" id="KW-1185">Reference proteome</keyword>
<dbReference type="EMBL" id="JARAOO010000010">
    <property type="protein sequence ID" value="KAJ7953772.1"/>
    <property type="molecule type" value="Genomic_DNA"/>
</dbReference>
<gene>
    <name evidence="4" type="ORF">O6P43_025428</name>
</gene>
<reference evidence="4" key="1">
    <citation type="journal article" date="2023" name="Science">
        <title>Elucidation of the pathway for biosynthesis of saponin adjuvants from the soapbark tree.</title>
        <authorList>
            <person name="Reed J."/>
            <person name="Orme A."/>
            <person name="El-Demerdash A."/>
            <person name="Owen C."/>
            <person name="Martin L.B.B."/>
            <person name="Misra R.C."/>
            <person name="Kikuchi S."/>
            <person name="Rejzek M."/>
            <person name="Martin A.C."/>
            <person name="Harkess A."/>
            <person name="Leebens-Mack J."/>
            <person name="Louveau T."/>
            <person name="Stephenson M.J."/>
            <person name="Osbourn A."/>
        </authorList>
    </citation>
    <scope>NUCLEOTIDE SEQUENCE</scope>
    <source>
        <strain evidence="4">S10</strain>
    </source>
</reference>
<dbReference type="GO" id="GO:0005516">
    <property type="term" value="F:calmodulin binding"/>
    <property type="evidence" value="ECO:0007669"/>
    <property type="project" value="UniProtKB-KW"/>
</dbReference>
<dbReference type="AlphaFoldDB" id="A0AAD7PG25"/>
<feature type="region of interest" description="Disordered" evidence="3">
    <location>
        <begin position="40"/>
        <end position="59"/>
    </location>
</feature>
<name>A0AAD7PG25_QUISA</name>
<dbReference type="PANTHER" id="PTHR32295:SF269">
    <property type="entry name" value="PROTEIN IQ-DOMAIN 28"/>
    <property type="match status" value="1"/>
</dbReference>
<evidence type="ECO:0000256" key="3">
    <source>
        <dbReference type="SAM" id="MobiDB-lite"/>
    </source>
</evidence>
<dbReference type="PROSITE" id="PS50096">
    <property type="entry name" value="IQ"/>
    <property type="match status" value="2"/>
</dbReference>
<sequence length="235" mass="25745">MVKTPGKWIKNLLLGKKSSKSNLSKKRDISSTNKGEVIVSSEVPTSNSAEYSSPISPPTSRANAVKGVDSINGAVCRSLNDGVTLPAMHEDGTVQVDVNLGSQEELGRVRHEQAATKAQAAFRGYLARRAFRILKGIIRFQALIQGHLVRRQAVSTLYCVQGIVKFQALVRGHKVRCSDIGLAVHNLHKVKIRTLILLAQLLIGHVTGFLIIKFEDCCAIKLTYSPPNFIILHML</sequence>
<protein>
    <submittedName>
        <fullName evidence="4">Protein IQ-DOMAIN 31-like</fullName>
    </submittedName>
</protein>
<dbReference type="KEGG" id="qsa:O6P43_025428"/>
<evidence type="ECO:0000256" key="2">
    <source>
        <dbReference type="ARBA" id="ARBA00024341"/>
    </source>
</evidence>
<evidence type="ECO:0000256" key="1">
    <source>
        <dbReference type="ARBA" id="ARBA00022860"/>
    </source>
</evidence>
<dbReference type="Pfam" id="PF00612">
    <property type="entry name" value="IQ"/>
    <property type="match status" value="2"/>
</dbReference>
<evidence type="ECO:0000313" key="5">
    <source>
        <dbReference type="Proteomes" id="UP001163823"/>
    </source>
</evidence>
<dbReference type="CDD" id="cd23767">
    <property type="entry name" value="IQCD"/>
    <property type="match status" value="1"/>
</dbReference>
<evidence type="ECO:0000313" key="4">
    <source>
        <dbReference type="EMBL" id="KAJ7953772.1"/>
    </source>
</evidence>
<dbReference type="InterPro" id="IPR000048">
    <property type="entry name" value="IQ_motif_EF-hand-BS"/>
</dbReference>
<dbReference type="Gene3D" id="1.20.5.190">
    <property type="match status" value="1"/>
</dbReference>
<feature type="compositionally biased region" description="Polar residues" evidence="3">
    <location>
        <begin position="42"/>
        <end position="59"/>
    </location>
</feature>
<organism evidence="4 5">
    <name type="scientific">Quillaja saponaria</name>
    <name type="common">Soap bark tree</name>
    <dbReference type="NCBI Taxonomy" id="32244"/>
    <lineage>
        <taxon>Eukaryota</taxon>
        <taxon>Viridiplantae</taxon>
        <taxon>Streptophyta</taxon>
        <taxon>Embryophyta</taxon>
        <taxon>Tracheophyta</taxon>
        <taxon>Spermatophyta</taxon>
        <taxon>Magnoliopsida</taxon>
        <taxon>eudicotyledons</taxon>
        <taxon>Gunneridae</taxon>
        <taxon>Pentapetalae</taxon>
        <taxon>rosids</taxon>
        <taxon>fabids</taxon>
        <taxon>Fabales</taxon>
        <taxon>Quillajaceae</taxon>
        <taxon>Quillaja</taxon>
    </lineage>
</organism>
<proteinExistence type="inferred from homology"/>
<dbReference type="Proteomes" id="UP001163823">
    <property type="component" value="Chromosome 10"/>
</dbReference>